<dbReference type="PROSITE" id="PS50157">
    <property type="entry name" value="ZINC_FINGER_C2H2_2"/>
    <property type="match status" value="1"/>
</dbReference>
<keyword evidence="6" id="KW-0863">Zinc-finger</keyword>
<sequence>MAYKCNICKDTFASQEALRRHRSNKHATSTTITINEVEQYPSNLRGFVEEQGLEVLARSKHAAGLLRHGCKCNYAASWTDGNRTSAVTENAPQGGPLRICAFSSSVGSPLDSSTWVSCPQTIGQLSTFPTTPAREIELPSLRELHLFETHPSQWESPPDSSALSTRLPDRRSRGHQIRQFLEVSSVVEESLRLWKQGQLQCRGAQERNEDQDQDPDHFLVHDSTTPGINTHIVNLHDAPMDDYRITLRENIWAAIQMLVGNPDAREKSMTQMRGIEAVMVRFLVVCPFAVLLSEQFQKAKAHGIKAVEFSRLRSIPQDMQILFVQVEHVASVTFQVMLAGRASPKFTALFVDEHHDQLGCPPNQREAWRRLAEWASTARMPILLLSATAPPSLMYVLLRRYGLQDSSTEVIRGSTDRPEIGLHAIHLNPGIQEQALVQLVSALLGMLKGDERMLVFFNSCQKVEKFAYRNDFAMFHSKLSKETKGSNLLMWDDCRTKVMACMSAFATGVDRPNVHFIIIHELLYGFMTTVQMAGRAGRDGRESHVFLTTAKKPLSVRKPDNFNMAWELGQLMHKR</sequence>
<comment type="similarity">
    <text evidence="1">Belongs to the helicase family. RecQ subfamily.</text>
</comment>
<dbReference type="Pfam" id="PF00271">
    <property type="entry name" value="Helicase_C"/>
    <property type="match status" value="1"/>
</dbReference>
<dbReference type="Pfam" id="PF13912">
    <property type="entry name" value="zf-C2H2_6"/>
    <property type="match status" value="1"/>
</dbReference>
<keyword evidence="6" id="KW-0862">Zinc</keyword>
<dbReference type="PROSITE" id="PS00028">
    <property type="entry name" value="ZINC_FINGER_C2H2_1"/>
    <property type="match status" value="1"/>
</dbReference>
<evidence type="ECO:0000256" key="5">
    <source>
        <dbReference type="ARBA" id="ARBA00034808"/>
    </source>
</evidence>
<proteinExistence type="inferred from homology"/>
<evidence type="ECO:0000313" key="11">
    <source>
        <dbReference type="Proteomes" id="UP000683000"/>
    </source>
</evidence>
<dbReference type="GO" id="GO:0003677">
    <property type="term" value="F:DNA binding"/>
    <property type="evidence" value="ECO:0007669"/>
    <property type="project" value="UniProtKB-KW"/>
</dbReference>
<feature type="compositionally biased region" description="Polar residues" evidence="7">
    <location>
        <begin position="150"/>
        <end position="164"/>
    </location>
</feature>
<dbReference type="GO" id="GO:0016787">
    <property type="term" value="F:hydrolase activity"/>
    <property type="evidence" value="ECO:0007669"/>
    <property type="project" value="UniProtKB-KW"/>
</dbReference>
<protein>
    <recommendedName>
        <fullName evidence="5">DNA 3'-5' helicase</fullName>
        <ecNumber evidence="5">5.6.2.4</ecNumber>
    </recommendedName>
</protein>
<dbReference type="PANTHER" id="PTHR13710">
    <property type="entry name" value="DNA HELICASE RECQ FAMILY MEMBER"/>
    <property type="match status" value="1"/>
</dbReference>
<dbReference type="GO" id="GO:0008270">
    <property type="term" value="F:zinc ion binding"/>
    <property type="evidence" value="ECO:0007669"/>
    <property type="project" value="UniProtKB-KW"/>
</dbReference>
<feature type="domain" description="Helicase C-terminal" evidence="9">
    <location>
        <begin position="435"/>
        <end position="575"/>
    </location>
</feature>
<dbReference type="GO" id="GO:0009378">
    <property type="term" value="F:four-way junction helicase activity"/>
    <property type="evidence" value="ECO:0007669"/>
    <property type="project" value="TreeGrafter"/>
</dbReference>
<evidence type="ECO:0000256" key="2">
    <source>
        <dbReference type="ARBA" id="ARBA00023125"/>
    </source>
</evidence>
<dbReference type="PROSITE" id="PS51194">
    <property type="entry name" value="HELICASE_CTER"/>
    <property type="match status" value="1"/>
</dbReference>
<dbReference type="SMART" id="SM00355">
    <property type="entry name" value="ZnF_C2H2"/>
    <property type="match status" value="1"/>
</dbReference>
<reference evidence="10" key="1">
    <citation type="submission" date="2021-03" db="EMBL/GenBank/DDBJ databases">
        <title>Evolutionary innovations through gain and loss of genes in the ectomycorrhizal Boletales.</title>
        <authorList>
            <person name="Wu G."/>
            <person name="Miyauchi S."/>
            <person name="Morin E."/>
            <person name="Yang Z.-L."/>
            <person name="Xu J."/>
            <person name="Martin F.M."/>
        </authorList>
    </citation>
    <scope>NUCLEOTIDE SEQUENCE</scope>
    <source>
        <strain evidence="10">BR01</strain>
    </source>
</reference>
<evidence type="ECO:0000256" key="6">
    <source>
        <dbReference type="PROSITE-ProRule" id="PRU00042"/>
    </source>
</evidence>
<dbReference type="PANTHER" id="PTHR13710:SF105">
    <property type="entry name" value="ATP-DEPENDENT DNA HELICASE Q1"/>
    <property type="match status" value="1"/>
</dbReference>
<organism evidence="10 11">
    <name type="scientific">Boletus reticuloceps</name>
    <dbReference type="NCBI Taxonomy" id="495285"/>
    <lineage>
        <taxon>Eukaryota</taxon>
        <taxon>Fungi</taxon>
        <taxon>Dikarya</taxon>
        <taxon>Basidiomycota</taxon>
        <taxon>Agaricomycotina</taxon>
        <taxon>Agaricomycetes</taxon>
        <taxon>Agaricomycetidae</taxon>
        <taxon>Boletales</taxon>
        <taxon>Boletineae</taxon>
        <taxon>Boletaceae</taxon>
        <taxon>Boletoideae</taxon>
        <taxon>Boletus</taxon>
    </lineage>
</organism>
<evidence type="ECO:0000313" key="10">
    <source>
        <dbReference type="EMBL" id="KAG6371361.1"/>
    </source>
</evidence>
<dbReference type="SUPFAM" id="SSF52540">
    <property type="entry name" value="P-loop containing nucleoside triphosphate hydrolases"/>
    <property type="match status" value="1"/>
</dbReference>
<dbReference type="SMART" id="SM00490">
    <property type="entry name" value="HELICc"/>
    <property type="match status" value="1"/>
</dbReference>
<feature type="region of interest" description="Disordered" evidence="7">
    <location>
        <begin position="150"/>
        <end position="169"/>
    </location>
</feature>
<dbReference type="GO" id="GO:0000724">
    <property type="term" value="P:double-strand break repair via homologous recombination"/>
    <property type="evidence" value="ECO:0007669"/>
    <property type="project" value="TreeGrafter"/>
</dbReference>
<accession>A0A8I3A5N1</accession>
<keyword evidence="6" id="KW-0479">Metal-binding</keyword>
<evidence type="ECO:0000256" key="4">
    <source>
        <dbReference type="ARBA" id="ARBA00034617"/>
    </source>
</evidence>
<keyword evidence="2" id="KW-0238">DNA-binding</keyword>
<evidence type="ECO:0000259" key="9">
    <source>
        <dbReference type="PROSITE" id="PS51194"/>
    </source>
</evidence>
<dbReference type="GO" id="GO:0005694">
    <property type="term" value="C:chromosome"/>
    <property type="evidence" value="ECO:0007669"/>
    <property type="project" value="TreeGrafter"/>
</dbReference>
<dbReference type="OrthoDB" id="2608216at2759"/>
<dbReference type="InterPro" id="IPR013087">
    <property type="entry name" value="Znf_C2H2_type"/>
</dbReference>
<dbReference type="AlphaFoldDB" id="A0A8I3A5N1"/>
<dbReference type="GO" id="GO:0043138">
    <property type="term" value="F:3'-5' DNA helicase activity"/>
    <property type="evidence" value="ECO:0007669"/>
    <property type="project" value="UniProtKB-EC"/>
</dbReference>
<dbReference type="Gene3D" id="3.40.50.300">
    <property type="entry name" value="P-loop containing nucleotide triphosphate hydrolases"/>
    <property type="match status" value="2"/>
</dbReference>
<dbReference type="EC" id="5.6.2.4" evidence="5"/>
<dbReference type="InterPro" id="IPR027417">
    <property type="entry name" value="P-loop_NTPase"/>
</dbReference>
<comment type="caution">
    <text evidence="10">The sequence shown here is derived from an EMBL/GenBank/DDBJ whole genome shotgun (WGS) entry which is preliminary data.</text>
</comment>
<keyword evidence="10" id="KW-0378">Hydrolase</keyword>
<feature type="domain" description="C2H2-type" evidence="8">
    <location>
        <begin position="3"/>
        <end position="31"/>
    </location>
</feature>
<comment type="catalytic activity">
    <reaction evidence="4">
        <text>Couples ATP hydrolysis with the unwinding of duplex DNA by translocating in the 3'-5' direction.</text>
        <dbReference type="EC" id="5.6.2.4"/>
    </reaction>
</comment>
<gene>
    <name evidence="10" type="ORF">JVT61DRAFT_9568</name>
</gene>
<evidence type="ECO:0000256" key="1">
    <source>
        <dbReference type="ARBA" id="ARBA00005446"/>
    </source>
</evidence>
<evidence type="ECO:0000256" key="3">
    <source>
        <dbReference type="ARBA" id="ARBA00023235"/>
    </source>
</evidence>
<keyword evidence="11" id="KW-1185">Reference proteome</keyword>
<evidence type="ECO:0000256" key="7">
    <source>
        <dbReference type="SAM" id="MobiDB-lite"/>
    </source>
</evidence>
<dbReference type="GO" id="GO:0005737">
    <property type="term" value="C:cytoplasm"/>
    <property type="evidence" value="ECO:0007669"/>
    <property type="project" value="TreeGrafter"/>
</dbReference>
<evidence type="ECO:0000259" key="8">
    <source>
        <dbReference type="PROSITE" id="PS50157"/>
    </source>
</evidence>
<dbReference type="InterPro" id="IPR001650">
    <property type="entry name" value="Helicase_C-like"/>
</dbReference>
<dbReference type="Proteomes" id="UP000683000">
    <property type="component" value="Unassembled WGS sequence"/>
</dbReference>
<keyword evidence="3" id="KW-0413">Isomerase</keyword>
<name>A0A8I3A5N1_9AGAM</name>
<dbReference type="EMBL" id="JAGFBS010000035">
    <property type="protein sequence ID" value="KAG6371361.1"/>
    <property type="molecule type" value="Genomic_DNA"/>
</dbReference>